<dbReference type="PROSITE" id="PS51257">
    <property type="entry name" value="PROKAR_LIPOPROTEIN"/>
    <property type="match status" value="1"/>
</dbReference>
<accession>A0A386ZHR3</accession>
<dbReference type="PANTHER" id="PTHR35333:SF3">
    <property type="entry name" value="BETA-LACTAMASE-TYPE TRANSPEPTIDASE FOLD CONTAINING PROTEIN"/>
    <property type="match status" value="1"/>
</dbReference>
<keyword evidence="9" id="KW-1185">Reference proteome</keyword>
<proteinExistence type="inferred from homology"/>
<comment type="catalytic activity">
    <reaction evidence="5">
        <text>a beta-lactam + H2O = a substituted beta-amino acid</text>
        <dbReference type="Rhea" id="RHEA:20401"/>
        <dbReference type="ChEBI" id="CHEBI:15377"/>
        <dbReference type="ChEBI" id="CHEBI:35627"/>
        <dbReference type="ChEBI" id="CHEBI:140347"/>
        <dbReference type="EC" id="3.5.2.6"/>
    </reaction>
</comment>
<evidence type="ECO:0000256" key="5">
    <source>
        <dbReference type="RuleBase" id="RU361140"/>
    </source>
</evidence>
<dbReference type="GO" id="GO:0046677">
    <property type="term" value="P:response to antibiotic"/>
    <property type="evidence" value="ECO:0007669"/>
    <property type="project" value="UniProtKB-UniRule"/>
</dbReference>
<keyword evidence="4 5" id="KW-0046">Antibiotic resistance</keyword>
<evidence type="ECO:0000259" key="7">
    <source>
        <dbReference type="Pfam" id="PF13354"/>
    </source>
</evidence>
<dbReference type="InterPro" id="IPR012338">
    <property type="entry name" value="Beta-lactam/transpept-like"/>
</dbReference>
<dbReference type="PROSITE" id="PS00146">
    <property type="entry name" value="BETA_LACTAMASE_A"/>
    <property type="match status" value="1"/>
</dbReference>
<dbReference type="NCBIfam" id="NF033103">
    <property type="entry name" value="bla_class_A"/>
    <property type="match status" value="1"/>
</dbReference>
<organism evidence="8 9">
    <name type="scientific">Nocardia yunnanensis</name>
    <dbReference type="NCBI Taxonomy" id="2382165"/>
    <lineage>
        <taxon>Bacteria</taxon>
        <taxon>Bacillati</taxon>
        <taxon>Actinomycetota</taxon>
        <taxon>Actinomycetes</taxon>
        <taxon>Mycobacteriales</taxon>
        <taxon>Nocardiaceae</taxon>
        <taxon>Nocardia</taxon>
    </lineage>
</organism>
<dbReference type="PRINTS" id="PR00118">
    <property type="entry name" value="BLACTAMASEA"/>
</dbReference>
<dbReference type="GO" id="GO:0008800">
    <property type="term" value="F:beta-lactamase activity"/>
    <property type="evidence" value="ECO:0007669"/>
    <property type="project" value="UniProtKB-UniRule"/>
</dbReference>
<name>A0A386ZHR3_9NOCA</name>
<evidence type="ECO:0000256" key="3">
    <source>
        <dbReference type="ARBA" id="ARBA00022801"/>
    </source>
</evidence>
<dbReference type="Gene3D" id="3.40.710.10">
    <property type="entry name" value="DD-peptidase/beta-lactamase superfamily"/>
    <property type="match status" value="1"/>
</dbReference>
<feature type="domain" description="Beta-lactamase class A catalytic" evidence="7">
    <location>
        <begin position="66"/>
        <end position="284"/>
    </location>
</feature>
<evidence type="ECO:0000313" key="8">
    <source>
        <dbReference type="EMBL" id="AYF77462.1"/>
    </source>
</evidence>
<sequence length="310" mass="32827">MFERLVLSTLKYRALATLLLFTPLATSCGHDTKTEAVPSTSTAAVQPTTDDTAFRNLEQQHNARIGVVAIDTGTGKTLGYRQQERFAFDSTFKALACGALLHAHPLSTGFFDQVRHFGSDKVVANSPVTSTRVDSGMTVAELCEAAITVSDNTAGNQILELLGGPAALTAFLRSIGDQTTRMDRWEPDLNTNIPGDDRDTTTPAAIAADYRALVLGDTLAAPERTRLTDWLLATKTGDTRIRAGLPADWKTGDKTGSGDYGTANDIAVTWPAGGGAPLVIAVLTTKPEQAAPFDNPLVAAAAKATVDPLR</sequence>
<comment type="similarity">
    <text evidence="1 5">Belongs to the class-A beta-lactamase family.</text>
</comment>
<reference evidence="8 9" key="1">
    <citation type="submission" date="2018-09" db="EMBL/GenBank/DDBJ databases">
        <title>Nocardia yunnanensis sp. nov., an actinomycete isolated from a soil sample.</title>
        <authorList>
            <person name="Zhang J."/>
        </authorList>
    </citation>
    <scope>NUCLEOTIDE SEQUENCE [LARGE SCALE GENOMIC DNA]</scope>
    <source>
        <strain evidence="8 9">CFHS0054</strain>
    </source>
</reference>
<dbReference type="InterPro" id="IPR023650">
    <property type="entry name" value="Beta-lactam_class-A_AS"/>
</dbReference>
<feature type="signal peptide" evidence="6">
    <location>
        <begin position="1"/>
        <end position="27"/>
    </location>
</feature>
<dbReference type="OrthoDB" id="9784149at2"/>
<dbReference type="InterPro" id="IPR000871">
    <property type="entry name" value="Beta-lactam_class-A"/>
</dbReference>
<dbReference type="InterPro" id="IPR045155">
    <property type="entry name" value="Beta-lactam_cat"/>
</dbReference>
<protein>
    <recommendedName>
        <fullName evidence="2 5">Beta-lactamase</fullName>
        <ecNumber evidence="2 5">3.5.2.6</ecNumber>
    </recommendedName>
</protein>
<evidence type="ECO:0000313" key="9">
    <source>
        <dbReference type="Proteomes" id="UP000267164"/>
    </source>
</evidence>
<dbReference type="PANTHER" id="PTHR35333">
    <property type="entry name" value="BETA-LACTAMASE"/>
    <property type="match status" value="1"/>
</dbReference>
<dbReference type="EMBL" id="CP032568">
    <property type="protein sequence ID" value="AYF77462.1"/>
    <property type="molecule type" value="Genomic_DNA"/>
</dbReference>
<evidence type="ECO:0000256" key="2">
    <source>
        <dbReference type="ARBA" id="ARBA00012865"/>
    </source>
</evidence>
<dbReference type="Proteomes" id="UP000267164">
    <property type="component" value="Chromosome"/>
</dbReference>
<dbReference type="EC" id="3.5.2.6" evidence="2 5"/>
<evidence type="ECO:0000256" key="4">
    <source>
        <dbReference type="ARBA" id="ARBA00023251"/>
    </source>
</evidence>
<evidence type="ECO:0000256" key="6">
    <source>
        <dbReference type="SAM" id="SignalP"/>
    </source>
</evidence>
<dbReference type="AlphaFoldDB" id="A0A386ZHR3"/>
<dbReference type="KEGG" id="nyu:D7D52_30710"/>
<dbReference type="SUPFAM" id="SSF56601">
    <property type="entry name" value="beta-lactamase/transpeptidase-like"/>
    <property type="match status" value="1"/>
</dbReference>
<dbReference type="GO" id="GO:0030655">
    <property type="term" value="P:beta-lactam antibiotic catabolic process"/>
    <property type="evidence" value="ECO:0007669"/>
    <property type="project" value="InterPro"/>
</dbReference>
<feature type="chain" id="PRO_5039273937" description="Beta-lactamase" evidence="6">
    <location>
        <begin position="28"/>
        <end position="310"/>
    </location>
</feature>
<gene>
    <name evidence="8" type="primary">bla</name>
    <name evidence="8" type="ORF">D7D52_30710</name>
</gene>
<keyword evidence="3 5" id="KW-0378">Hydrolase</keyword>
<evidence type="ECO:0000256" key="1">
    <source>
        <dbReference type="ARBA" id="ARBA00009009"/>
    </source>
</evidence>
<keyword evidence="6" id="KW-0732">Signal</keyword>
<dbReference type="Pfam" id="PF13354">
    <property type="entry name" value="Beta-lactamase2"/>
    <property type="match status" value="1"/>
</dbReference>